<feature type="signal peptide" evidence="3">
    <location>
        <begin position="1"/>
        <end position="20"/>
    </location>
</feature>
<evidence type="ECO:0000256" key="2">
    <source>
        <dbReference type="ARBA" id="ARBA00022729"/>
    </source>
</evidence>
<dbReference type="InterPro" id="IPR021884">
    <property type="entry name" value="Ice-bd_prot"/>
</dbReference>
<evidence type="ECO:0000313" key="4">
    <source>
        <dbReference type="EMBL" id="OAA78195.1"/>
    </source>
</evidence>
<comment type="caution">
    <text evidence="4">The sequence shown here is derived from an EMBL/GenBank/DDBJ whole genome shotgun (WGS) entry which is preliminary data.</text>
</comment>
<sequence length="378" mass="41827">MKSILRFFASTLTFTRIINAQVDLGTASSFAVLGGEAVTNTGFSRIYGDVGVSPGLAITGFPPGVITNGITHAADAVAAQAQSDITTAYNAAAKEPSHVDLTGQDLGGMTLVAGVYTFSSSAQLTGPLTLDGQGDSGSVWIFQIGSTLTTASAAHVLLIDGASSCNVFWQVGSSATIGTATVFVGNILALTSITFTTGASSQGGLYARNVNDDARHDFTWHDFIRHDFIRHDFIRYDFAWHDFNWHDFNWHDFTGHDFTGHDFNKPDLDKPDLDKPDFNDHNFNNHKFNNKHEFNEHDFDKLINLWHHKSYNHSHHRGYNEPDIPHSGFDAVFNHEENRCYHQERPNFSWDHGISHYRFGNEINSDCIKADEGVFNGP</sequence>
<dbReference type="OrthoDB" id="10264374at2759"/>
<dbReference type="STRING" id="1081108.A0A162IU77"/>
<protein>
    <recommendedName>
        <fullName evidence="6">Outer membrane autotransporter barrel</fullName>
    </recommendedName>
</protein>
<dbReference type="SUPFAM" id="SSF141571">
    <property type="entry name" value="Pentapeptide repeat-like"/>
    <property type="match status" value="1"/>
</dbReference>
<evidence type="ECO:0008006" key="6">
    <source>
        <dbReference type="Google" id="ProtNLM"/>
    </source>
</evidence>
<evidence type="ECO:0000256" key="3">
    <source>
        <dbReference type="SAM" id="SignalP"/>
    </source>
</evidence>
<evidence type="ECO:0000256" key="1">
    <source>
        <dbReference type="ARBA" id="ARBA00005445"/>
    </source>
</evidence>
<organism evidence="4 5">
    <name type="scientific">Akanthomyces lecanii RCEF 1005</name>
    <dbReference type="NCBI Taxonomy" id="1081108"/>
    <lineage>
        <taxon>Eukaryota</taxon>
        <taxon>Fungi</taxon>
        <taxon>Dikarya</taxon>
        <taxon>Ascomycota</taxon>
        <taxon>Pezizomycotina</taxon>
        <taxon>Sordariomycetes</taxon>
        <taxon>Hypocreomycetidae</taxon>
        <taxon>Hypocreales</taxon>
        <taxon>Cordycipitaceae</taxon>
        <taxon>Akanthomyces</taxon>
        <taxon>Cordyceps confragosa</taxon>
    </lineage>
</organism>
<proteinExistence type="inferred from homology"/>
<dbReference type="Pfam" id="PF11999">
    <property type="entry name" value="Ice_binding"/>
    <property type="match status" value="1"/>
</dbReference>
<comment type="similarity">
    <text evidence="1">Belongs to the ice-binding protein family.</text>
</comment>
<accession>A0A162IU77</accession>
<name>A0A162IU77_CORDF</name>
<dbReference type="EMBL" id="AZHF01000003">
    <property type="protein sequence ID" value="OAA78195.1"/>
    <property type="molecule type" value="Genomic_DNA"/>
</dbReference>
<dbReference type="Gene3D" id="2.160.20.80">
    <property type="entry name" value="E3 ubiquitin-protein ligase SopA"/>
    <property type="match status" value="1"/>
</dbReference>
<dbReference type="Proteomes" id="UP000076881">
    <property type="component" value="Unassembled WGS sequence"/>
</dbReference>
<gene>
    <name evidence="4" type="ORF">LEL_05018</name>
</gene>
<keyword evidence="2 3" id="KW-0732">Signal</keyword>
<keyword evidence="5" id="KW-1185">Reference proteome</keyword>
<reference evidence="4 5" key="1">
    <citation type="journal article" date="2016" name="Genome Biol. Evol.">
        <title>Divergent and convergent evolution of fungal pathogenicity.</title>
        <authorList>
            <person name="Shang Y."/>
            <person name="Xiao G."/>
            <person name="Zheng P."/>
            <person name="Cen K."/>
            <person name="Zhan S."/>
            <person name="Wang C."/>
        </authorList>
    </citation>
    <scope>NUCLEOTIDE SEQUENCE [LARGE SCALE GENOMIC DNA]</scope>
    <source>
        <strain evidence="4 5">RCEF 1005</strain>
    </source>
</reference>
<feature type="chain" id="PRO_5007835538" description="Outer membrane autotransporter barrel" evidence="3">
    <location>
        <begin position="21"/>
        <end position="378"/>
    </location>
</feature>
<evidence type="ECO:0000313" key="5">
    <source>
        <dbReference type="Proteomes" id="UP000076881"/>
    </source>
</evidence>
<dbReference type="AlphaFoldDB" id="A0A162IU77"/>